<comment type="caution">
    <text evidence="9">The sequence shown here is derived from an EMBL/GenBank/DDBJ whole genome shotgun (WGS) entry which is preliminary data.</text>
</comment>
<sequence>MMRKFDARGKNAVFTTLVYGLLGVTLILILLPLLYVLISSFSSKHEIVTRGFFLIPHEWVIDAYGYLLSNENFKTAFSNSVVITVVGTLINIVFTSLMAYGLSKTWLKGRRTLNFIVLFTMLFSGGMIPTYLVVRELHLLDSYWSLFLVGAIAPFNLIVMRSFFQNIPPELEEAAKMDGCSELRLFWTIVIPLSMPAIATFTLFYAVHNWNTYFLAILYINDSTKWPLQVFLRQMLIVSESSMENQAGSFEFGPAVKMAAVILTALPLLIVYPFMQKYFNKGMLLGSVKG</sequence>
<feature type="transmembrane region" description="Helical" evidence="7">
    <location>
        <begin position="76"/>
        <end position="100"/>
    </location>
</feature>
<feature type="transmembrane region" description="Helical" evidence="7">
    <location>
        <begin position="185"/>
        <end position="207"/>
    </location>
</feature>
<keyword evidence="10" id="KW-1185">Reference proteome</keyword>
<keyword evidence="4 7" id="KW-0812">Transmembrane</keyword>
<dbReference type="PANTHER" id="PTHR43744:SF9">
    <property type="entry name" value="POLYGALACTURONAN_RHAMNOGALACTURONAN TRANSPORT SYSTEM PERMEASE PROTEIN YTCP"/>
    <property type="match status" value="1"/>
</dbReference>
<reference evidence="9 10" key="1">
    <citation type="submission" date="2023-07" db="EMBL/GenBank/DDBJ databases">
        <title>Sorghum-associated microbial communities from plants grown in Nebraska, USA.</title>
        <authorList>
            <person name="Schachtman D."/>
        </authorList>
    </citation>
    <scope>NUCLEOTIDE SEQUENCE [LARGE SCALE GENOMIC DNA]</scope>
    <source>
        <strain evidence="9 10">CC258</strain>
    </source>
</reference>
<keyword evidence="2 7" id="KW-0813">Transport</keyword>
<protein>
    <submittedName>
        <fullName evidence="9">Aldouronate transport system permease protein</fullName>
    </submittedName>
</protein>
<dbReference type="InterPro" id="IPR000515">
    <property type="entry name" value="MetI-like"/>
</dbReference>
<keyword evidence="5 7" id="KW-1133">Transmembrane helix</keyword>
<organism evidence="9 10">
    <name type="scientific">Paenibacillus qinlingensis</name>
    <dbReference type="NCBI Taxonomy" id="1837343"/>
    <lineage>
        <taxon>Bacteria</taxon>
        <taxon>Bacillati</taxon>
        <taxon>Bacillota</taxon>
        <taxon>Bacilli</taxon>
        <taxon>Bacillales</taxon>
        <taxon>Paenibacillaceae</taxon>
        <taxon>Paenibacillus</taxon>
    </lineage>
</organism>
<evidence type="ECO:0000256" key="4">
    <source>
        <dbReference type="ARBA" id="ARBA00022692"/>
    </source>
</evidence>
<dbReference type="CDD" id="cd06261">
    <property type="entry name" value="TM_PBP2"/>
    <property type="match status" value="1"/>
</dbReference>
<keyword evidence="6 7" id="KW-0472">Membrane</keyword>
<feature type="transmembrane region" description="Helical" evidence="7">
    <location>
        <begin position="144"/>
        <end position="164"/>
    </location>
</feature>
<evidence type="ECO:0000256" key="7">
    <source>
        <dbReference type="RuleBase" id="RU363032"/>
    </source>
</evidence>
<evidence type="ECO:0000313" key="9">
    <source>
        <dbReference type="EMBL" id="MDR6550857.1"/>
    </source>
</evidence>
<evidence type="ECO:0000259" key="8">
    <source>
        <dbReference type="PROSITE" id="PS50928"/>
    </source>
</evidence>
<comment type="similarity">
    <text evidence="7">Belongs to the binding-protein-dependent transport system permease family.</text>
</comment>
<evidence type="ECO:0000256" key="2">
    <source>
        <dbReference type="ARBA" id="ARBA00022448"/>
    </source>
</evidence>
<comment type="subcellular location">
    <subcellularLocation>
        <location evidence="1 7">Cell membrane</location>
        <topology evidence="1 7">Multi-pass membrane protein</topology>
    </subcellularLocation>
</comment>
<proteinExistence type="inferred from homology"/>
<dbReference type="Gene3D" id="1.10.3720.10">
    <property type="entry name" value="MetI-like"/>
    <property type="match status" value="1"/>
</dbReference>
<gene>
    <name evidence="9" type="ORF">J2736_002044</name>
</gene>
<evidence type="ECO:0000256" key="6">
    <source>
        <dbReference type="ARBA" id="ARBA00023136"/>
    </source>
</evidence>
<name>A0ABU1NTP9_9BACL</name>
<dbReference type="Proteomes" id="UP001267290">
    <property type="component" value="Unassembled WGS sequence"/>
</dbReference>
<dbReference type="PROSITE" id="PS50928">
    <property type="entry name" value="ABC_TM1"/>
    <property type="match status" value="1"/>
</dbReference>
<dbReference type="Pfam" id="PF00528">
    <property type="entry name" value="BPD_transp_1"/>
    <property type="match status" value="1"/>
</dbReference>
<feature type="transmembrane region" description="Helical" evidence="7">
    <location>
        <begin position="12"/>
        <end position="38"/>
    </location>
</feature>
<feature type="transmembrane region" description="Helical" evidence="7">
    <location>
        <begin position="255"/>
        <end position="275"/>
    </location>
</feature>
<keyword evidence="3" id="KW-1003">Cell membrane</keyword>
<dbReference type="PANTHER" id="PTHR43744">
    <property type="entry name" value="ABC TRANSPORTER PERMEASE PROTEIN MG189-RELATED-RELATED"/>
    <property type="match status" value="1"/>
</dbReference>
<feature type="transmembrane region" description="Helical" evidence="7">
    <location>
        <begin position="112"/>
        <end position="132"/>
    </location>
</feature>
<evidence type="ECO:0000256" key="1">
    <source>
        <dbReference type="ARBA" id="ARBA00004651"/>
    </source>
</evidence>
<feature type="domain" description="ABC transmembrane type-1" evidence="8">
    <location>
        <begin position="77"/>
        <end position="275"/>
    </location>
</feature>
<dbReference type="InterPro" id="IPR035906">
    <property type="entry name" value="MetI-like_sf"/>
</dbReference>
<evidence type="ECO:0000313" key="10">
    <source>
        <dbReference type="Proteomes" id="UP001267290"/>
    </source>
</evidence>
<dbReference type="EMBL" id="JAVDSB010000002">
    <property type="protein sequence ID" value="MDR6550857.1"/>
    <property type="molecule type" value="Genomic_DNA"/>
</dbReference>
<dbReference type="SUPFAM" id="SSF161098">
    <property type="entry name" value="MetI-like"/>
    <property type="match status" value="1"/>
</dbReference>
<accession>A0ABU1NTP9</accession>
<evidence type="ECO:0000256" key="5">
    <source>
        <dbReference type="ARBA" id="ARBA00022989"/>
    </source>
</evidence>
<evidence type="ECO:0000256" key="3">
    <source>
        <dbReference type="ARBA" id="ARBA00022475"/>
    </source>
</evidence>